<keyword evidence="3" id="KW-0732">Signal</keyword>
<accession>A0A069DX85</accession>
<organism evidence="5">
    <name type="scientific">Panstrongylus megistus</name>
    <dbReference type="NCBI Taxonomy" id="65343"/>
    <lineage>
        <taxon>Eukaryota</taxon>
        <taxon>Metazoa</taxon>
        <taxon>Ecdysozoa</taxon>
        <taxon>Arthropoda</taxon>
        <taxon>Hexapoda</taxon>
        <taxon>Insecta</taxon>
        <taxon>Pterygota</taxon>
        <taxon>Neoptera</taxon>
        <taxon>Paraneoptera</taxon>
        <taxon>Hemiptera</taxon>
        <taxon>Heteroptera</taxon>
        <taxon>Panheteroptera</taxon>
        <taxon>Cimicomorpha</taxon>
        <taxon>Reduviidae</taxon>
        <taxon>Triatominae</taxon>
        <taxon>Panstrongylus</taxon>
    </lineage>
</organism>
<dbReference type="InterPro" id="IPR005657">
    <property type="entry name" value="Triabi/Procalin"/>
</dbReference>
<sequence length="208" mass="23982">NRIIAVTFIGILTYALEEKSSVKGPTECNKPAMTNFDSSKYLKFIPPYVTHSKYDSEVTVCRVSTTATTNGTVDTDISGYYHERGVIYHYEDLCRTSEEIYKQGQFLADCKIVKDTYYKEKEFIPITYKHYLSVVDTDYENYAILYTCYKDEETKKIEDDYEVLQMNPTGSEALVKEALTKLDMNLEEFAPKNATNCQNENKDKKNDS</sequence>
<evidence type="ECO:0000256" key="2">
    <source>
        <dbReference type="ARBA" id="ARBA00022525"/>
    </source>
</evidence>
<dbReference type="AlphaFoldDB" id="A0A069DX85"/>
<name>A0A069DX85_9HEMI</name>
<evidence type="ECO:0000256" key="1">
    <source>
        <dbReference type="ARBA" id="ARBA00004613"/>
    </source>
</evidence>
<evidence type="ECO:0000313" key="5">
    <source>
        <dbReference type="EMBL" id="JAC85949.1"/>
    </source>
</evidence>
<protein>
    <submittedName>
        <fullName evidence="5">Putative triabin</fullName>
    </submittedName>
</protein>
<dbReference type="GO" id="GO:0030682">
    <property type="term" value="P:symbiont-mediated perturbation of host defenses"/>
    <property type="evidence" value="ECO:0007669"/>
    <property type="project" value="InterPro"/>
</dbReference>
<feature type="non-terminal residue" evidence="5">
    <location>
        <position position="1"/>
    </location>
</feature>
<evidence type="ECO:0000256" key="4">
    <source>
        <dbReference type="ARBA" id="ARBA00034121"/>
    </source>
</evidence>
<dbReference type="CDD" id="cd19423">
    <property type="entry name" value="lipocalin_LTBP1-like"/>
    <property type="match status" value="1"/>
</dbReference>
<dbReference type="Pfam" id="PF03973">
    <property type="entry name" value="Triabin"/>
    <property type="match status" value="1"/>
</dbReference>
<dbReference type="EMBL" id="GBGD01002940">
    <property type="protein sequence ID" value="JAC85949.1"/>
    <property type="molecule type" value="mRNA"/>
</dbReference>
<keyword evidence="2" id="KW-0964">Secreted</keyword>
<evidence type="ECO:0000256" key="3">
    <source>
        <dbReference type="ARBA" id="ARBA00022729"/>
    </source>
</evidence>
<reference evidence="5" key="1">
    <citation type="journal article" date="2015" name="J. Med. Entomol.">
        <title>A Deep Insight Into the Sialotranscriptome of the Chagas Disease Vector, Panstrongylus megistus (Hemiptera: Heteroptera).</title>
        <authorList>
            <person name="Ribeiro J.M."/>
            <person name="Schwarz A."/>
            <person name="Francischetti I.M."/>
        </authorList>
    </citation>
    <scope>NUCLEOTIDE SEQUENCE</scope>
    <source>
        <tissue evidence="5">Salivary glands</tissue>
    </source>
</reference>
<comment type="subcellular location">
    <subcellularLocation>
        <location evidence="1">Secreted</location>
    </subcellularLocation>
</comment>
<comment type="similarity">
    <text evidence="4">Belongs to the calycin superfamily. Triabin family.</text>
</comment>
<dbReference type="Gene3D" id="2.40.128.20">
    <property type="match status" value="1"/>
</dbReference>
<dbReference type="InterPro" id="IPR012674">
    <property type="entry name" value="Calycin"/>
</dbReference>
<dbReference type="SUPFAM" id="SSF50814">
    <property type="entry name" value="Lipocalins"/>
    <property type="match status" value="1"/>
</dbReference>
<proteinExistence type="evidence at transcript level"/>
<dbReference type="GO" id="GO:0005576">
    <property type="term" value="C:extracellular region"/>
    <property type="evidence" value="ECO:0007669"/>
    <property type="project" value="UniProtKB-SubCell"/>
</dbReference>